<keyword evidence="4" id="KW-1185">Reference proteome</keyword>
<dbReference type="InterPro" id="IPR002818">
    <property type="entry name" value="DJ-1/PfpI"/>
</dbReference>
<dbReference type="Gene3D" id="3.40.50.880">
    <property type="match status" value="1"/>
</dbReference>
<dbReference type="AlphaFoldDB" id="A0A2T3MI56"/>
<dbReference type="SUPFAM" id="SSF52317">
    <property type="entry name" value="Class I glutamine amidotransferase-like"/>
    <property type="match status" value="1"/>
</dbReference>
<dbReference type="InterPro" id="IPR029062">
    <property type="entry name" value="Class_I_gatase-like"/>
</dbReference>
<feature type="domain" description="DJ-1/PfpI" evidence="1">
    <location>
        <begin position="7"/>
        <end position="169"/>
    </location>
</feature>
<dbReference type="STRING" id="56192.UB38_08505"/>
<evidence type="ECO:0000313" key="5">
    <source>
        <dbReference type="Proteomes" id="UP000241954"/>
    </source>
</evidence>
<evidence type="ECO:0000313" key="4">
    <source>
        <dbReference type="Proteomes" id="UP000241190"/>
    </source>
</evidence>
<dbReference type="GO" id="GO:0005737">
    <property type="term" value="C:cytoplasm"/>
    <property type="evidence" value="ECO:0007669"/>
    <property type="project" value="TreeGrafter"/>
</dbReference>
<comment type="caution">
    <text evidence="2">The sequence shown here is derived from an EMBL/GenBank/DDBJ whole genome shotgun (WGS) entry which is preliminary data.</text>
</comment>
<dbReference type="InterPro" id="IPR050325">
    <property type="entry name" value="Prot/Nucl_acid_deglycase"/>
</dbReference>
<dbReference type="Proteomes" id="UP000241954">
    <property type="component" value="Unassembled WGS sequence"/>
</dbReference>
<evidence type="ECO:0000313" key="2">
    <source>
        <dbReference type="EMBL" id="PSV94047.1"/>
    </source>
</evidence>
<dbReference type="OrthoDB" id="9792284at2"/>
<gene>
    <name evidence="2" type="ORF">C9I88_15605</name>
    <name evidence="3" type="ORF">C9J52_16210</name>
</gene>
<name>A0A2T3MI56_9GAMM</name>
<organism evidence="2 5">
    <name type="scientific">Photobacterium iliopiscarium</name>
    <dbReference type="NCBI Taxonomy" id="56192"/>
    <lineage>
        <taxon>Bacteria</taxon>
        <taxon>Pseudomonadati</taxon>
        <taxon>Pseudomonadota</taxon>
        <taxon>Gammaproteobacteria</taxon>
        <taxon>Vibrionales</taxon>
        <taxon>Vibrionaceae</taxon>
        <taxon>Photobacterium</taxon>
    </lineage>
</organism>
<proteinExistence type="predicted"/>
<dbReference type="Proteomes" id="UP000241190">
    <property type="component" value="Unassembled WGS sequence"/>
</dbReference>
<dbReference type="PANTHER" id="PTHR48094:SF12">
    <property type="entry name" value="PARKINSON DISEASE PROTEIN 7 HOMOLOG"/>
    <property type="match status" value="1"/>
</dbReference>
<dbReference type="EMBL" id="PYLW01000020">
    <property type="protein sequence ID" value="PSV94047.1"/>
    <property type="molecule type" value="Genomic_DNA"/>
</dbReference>
<dbReference type="Pfam" id="PF01965">
    <property type="entry name" value="DJ-1_PfpI"/>
    <property type="match status" value="1"/>
</dbReference>
<evidence type="ECO:0000313" key="3">
    <source>
        <dbReference type="EMBL" id="PSW92950.1"/>
    </source>
</evidence>
<dbReference type="PANTHER" id="PTHR48094">
    <property type="entry name" value="PROTEIN/NUCLEIC ACID DEGLYCASE DJ-1-RELATED"/>
    <property type="match status" value="1"/>
</dbReference>
<evidence type="ECO:0000259" key="1">
    <source>
        <dbReference type="Pfam" id="PF01965"/>
    </source>
</evidence>
<sequence length="197" mass="21938">MTMTEVKHVAVLLADGFEEGEAVVFIDIMRRLDIKVDVLSCMETTALNTYFETKISADYVLTDKFDKTYDAVMMPGGPQGTDNLSANANVIAFLKRHIEANKYICALCSSGAKVLAAHHLLQGRTYTTGDKLAEKFDDGEFVKQKVVVDGQFITGRGLGVSFEFAFTVARYLLADNHSKVDWQASHIYFDHWPLNNA</sequence>
<protein>
    <submittedName>
        <fullName evidence="2">DJ-1 family protein</fullName>
    </submittedName>
</protein>
<dbReference type="EMBL" id="PYOP01000031">
    <property type="protein sequence ID" value="PSW92950.1"/>
    <property type="molecule type" value="Genomic_DNA"/>
</dbReference>
<reference evidence="2 5" key="1">
    <citation type="submission" date="2018-01" db="EMBL/GenBank/DDBJ databases">
        <title>Whole genome sequencing of Histamine producing bacteria.</title>
        <authorList>
            <person name="Butler K."/>
        </authorList>
    </citation>
    <scope>NUCLEOTIDE SEQUENCE [LARGE SCALE GENOMIC DNA]</scope>
    <source>
        <strain evidence="3 4">ATCC 51761</strain>
        <strain evidence="2 5">NCIMB 13481</strain>
    </source>
</reference>
<dbReference type="CDD" id="cd03135">
    <property type="entry name" value="GATase1_DJ-1"/>
    <property type="match status" value="1"/>
</dbReference>
<accession>A0A2T3MI56</accession>